<dbReference type="PROSITE" id="PS00211">
    <property type="entry name" value="ABC_TRANSPORTER_1"/>
    <property type="match status" value="1"/>
</dbReference>
<organism evidence="39 40">
    <name type="scientific">Bos taurus</name>
    <name type="common">Bovine</name>
    <dbReference type="NCBI Taxonomy" id="9913"/>
    <lineage>
        <taxon>Eukaryota</taxon>
        <taxon>Metazoa</taxon>
        <taxon>Chordata</taxon>
        <taxon>Craniata</taxon>
        <taxon>Vertebrata</taxon>
        <taxon>Euteleostomi</taxon>
        <taxon>Mammalia</taxon>
        <taxon>Eutheria</taxon>
        <taxon>Laurasiatheria</taxon>
        <taxon>Artiodactyla</taxon>
        <taxon>Ruminantia</taxon>
        <taxon>Pecora</taxon>
        <taxon>Bovidae</taxon>
        <taxon>Bovinae</taxon>
        <taxon>Bos</taxon>
    </lineage>
</organism>
<keyword evidence="5" id="KW-0813">Transport</keyword>
<evidence type="ECO:0000256" key="14">
    <source>
        <dbReference type="ARBA" id="ARBA00024220"/>
    </source>
</evidence>
<dbReference type="Pfam" id="PF00005">
    <property type="entry name" value="ABC_tran"/>
    <property type="match status" value="2"/>
</dbReference>
<comment type="catalytic activity">
    <reaction evidence="17">
        <text>leukotriene C4(in) + ATP + H2O = leukotriene C4(out) + ADP + phosphate + H(+)</text>
        <dbReference type="Rhea" id="RHEA:38963"/>
        <dbReference type="ChEBI" id="CHEBI:15377"/>
        <dbReference type="ChEBI" id="CHEBI:15378"/>
        <dbReference type="ChEBI" id="CHEBI:30616"/>
        <dbReference type="ChEBI" id="CHEBI:43474"/>
        <dbReference type="ChEBI" id="CHEBI:57973"/>
        <dbReference type="ChEBI" id="CHEBI:456216"/>
    </reaction>
    <physiologicalReaction direction="left-to-right" evidence="17">
        <dbReference type="Rhea" id="RHEA:38964"/>
    </physiologicalReaction>
</comment>
<evidence type="ECO:0000256" key="5">
    <source>
        <dbReference type="ARBA" id="ARBA00022448"/>
    </source>
</evidence>
<reference evidence="39" key="2">
    <citation type="submission" date="2025-08" db="UniProtKB">
        <authorList>
            <consortium name="Ensembl"/>
        </authorList>
    </citation>
    <scope>IDENTIFICATION</scope>
    <source>
        <strain evidence="39">Hereford</strain>
    </source>
</reference>
<dbReference type="GO" id="GO:0005524">
    <property type="term" value="F:ATP binding"/>
    <property type="evidence" value="ECO:0007669"/>
    <property type="project" value="UniProtKB-KW"/>
</dbReference>
<evidence type="ECO:0000256" key="34">
    <source>
        <dbReference type="ARBA" id="ARBA00062847"/>
    </source>
</evidence>
<dbReference type="InterPro" id="IPR050173">
    <property type="entry name" value="ABC_transporter_C-like"/>
</dbReference>
<feature type="domain" description="ABC transporter" evidence="37">
    <location>
        <begin position="1037"/>
        <end position="1244"/>
    </location>
</feature>
<dbReference type="PANTHER" id="PTHR24223">
    <property type="entry name" value="ATP-BINDING CASSETTE SUB-FAMILY C"/>
    <property type="match status" value="1"/>
</dbReference>
<dbReference type="CDD" id="cd18593">
    <property type="entry name" value="ABC_6TM_MRP4_D1_like"/>
    <property type="match status" value="1"/>
</dbReference>
<dbReference type="InterPro" id="IPR047083">
    <property type="entry name" value="ABCC4_TMD2"/>
</dbReference>
<dbReference type="Bgee" id="ENSBTAG00000051896">
    <property type="expression patterns" value="Expressed in neutrophil and 58 other cell types or tissues"/>
</dbReference>
<dbReference type="PROSITE" id="PS50893">
    <property type="entry name" value="ABC_TRANSPORTER_2"/>
    <property type="match status" value="2"/>
</dbReference>
<dbReference type="GO" id="GO:0016324">
    <property type="term" value="C:apical plasma membrane"/>
    <property type="evidence" value="ECO:0007669"/>
    <property type="project" value="UniProtKB-SubCell"/>
</dbReference>
<reference evidence="39" key="3">
    <citation type="submission" date="2025-09" db="UniProtKB">
        <authorList>
            <consortium name="Ensembl"/>
        </authorList>
    </citation>
    <scope>IDENTIFICATION</scope>
    <source>
        <strain evidence="39">Hereford</strain>
    </source>
</reference>
<reference evidence="39" key="1">
    <citation type="submission" date="2018-03" db="EMBL/GenBank/DDBJ databases">
        <title>ARS-UCD1.2.</title>
        <authorList>
            <person name="Rosen B.D."/>
            <person name="Bickhart D.M."/>
            <person name="Koren S."/>
            <person name="Schnabel R.D."/>
            <person name="Hall R."/>
            <person name="Zimin A."/>
            <person name="Dreischer C."/>
            <person name="Schultheiss S."/>
            <person name="Schroeder S.G."/>
            <person name="Elsik C.G."/>
            <person name="Couldrey C."/>
            <person name="Liu G.E."/>
            <person name="Van Tassell C.P."/>
            <person name="Phillippy A.M."/>
            <person name="Smith T.P.L."/>
            <person name="Medrano J.F."/>
        </authorList>
    </citation>
    <scope>NUCLEOTIDE SEQUENCE [LARGE SCALE GENOMIC DNA]</scope>
    <source>
        <strain evidence="39">Hereford</strain>
    </source>
</reference>
<evidence type="ECO:0000256" key="12">
    <source>
        <dbReference type="ARBA" id="ARBA00023055"/>
    </source>
</evidence>
<keyword evidence="7 36" id="KW-0812">Transmembrane</keyword>
<dbReference type="CDD" id="cd03244">
    <property type="entry name" value="ABCC_MRP_domain2"/>
    <property type="match status" value="1"/>
</dbReference>
<dbReference type="GO" id="GO:0006869">
    <property type="term" value="P:lipid transport"/>
    <property type="evidence" value="ECO:0007669"/>
    <property type="project" value="UniProtKB-KW"/>
</dbReference>
<evidence type="ECO:0000259" key="38">
    <source>
        <dbReference type="PROSITE" id="PS50929"/>
    </source>
</evidence>
<comment type="catalytic activity">
    <reaction evidence="26">
        <text>prostaglandin E2(in) + ATP + H2O = prostaglandin E2(out) + ADP + phosphate + H(+)</text>
        <dbReference type="Rhea" id="RHEA:66388"/>
        <dbReference type="ChEBI" id="CHEBI:15377"/>
        <dbReference type="ChEBI" id="CHEBI:15378"/>
        <dbReference type="ChEBI" id="CHEBI:30616"/>
        <dbReference type="ChEBI" id="CHEBI:43474"/>
        <dbReference type="ChEBI" id="CHEBI:456216"/>
        <dbReference type="ChEBI" id="CHEBI:606564"/>
    </reaction>
    <physiologicalReaction direction="left-to-right" evidence="26">
        <dbReference type="Rhea" id="RHEA:66389"/>
    </physiologicalReaction>
</comment>
<evidence type="ECO:0000256" key="30">
    <source>
        <dbReference type="ARBA" id="ARBA00051844"/>
    </source>
</evidence>
<evidence type="ECO:0000256" key="17">
    <source>
        <dbReference type="ARBA" id="ARBA00047523"/>
    </source>
</evidence>
<dbReference type="FunFam" id="1.20.1560.10:FF:000014">
    <property type="entry name" value="Multidrug resistance-associated protein member 4"/>
    <property type="match status" value="1"/>
</dbReference>
<evidence type="ECO:0000256" key="29">
    <source>
        <dbReference type="ARBA" id="ARBA00051624"/>
    </source>
</evidence>
<evidence type="ECO:0000256" key="35">
    <source>
        <dbReference type="ARBA" id="ARBA00082792"/>
    </source>
</evidence>
<gene>
    <name evidence="39" type="primary">LOC100299180</name>
</gene>
<dbReference type="GlyGen" id="A0A3Q1ML89">
    <property type="glycosylation" value="1 site"/>
</dbReference>
<evidence type="ECO:0000256" key="15">
    <source>
        <dbReference type="ARBA" id="ARBA00034018"/>
    </source>
</evidence>
<dbReference type="InterPro" id="IPR036640">
    <property type="entry name" value="ABC1_TM_sf"/>
</dbReference>
<comment type="catalytic activity">
    <reaction evidence="24">
        <text>cholate(in) + glutathione(in) + ATP + H2O = cholate(out) + glutathione(out) + ADP + phosphate + H(+)</text>
        <dbReference type="Rhea" id="RHEA:66396"/>
        <dbReference type="ChEBI" id="CHEBI:15377"/>
        <dbReference type="ChEBI" id="CHEBI:15378"/>
        <dbReference type="ChEBI" id="CHEBI:29747"/>
        <dbReference type="ChEBI" id="CHEBI:30616"/>
        <dbReference type="ChEBI" id="CHEBI:43474"/>
        <dbReference type="ChEBI" id="CHEBI:57925"/>
        <dbReference type="ChEBI" id="CHEBI:456216"/>
    </reaction>
    <physiologicalReaction direction="left-to-right" evidence="24">
        <dbReference type="Rhea" id="RHEA:66397"/>
    </physiologicalReaction>
</comment>
<comment type="catalytic activity">
    <reaction evidence="18">
        <text>17beta-estradiol 17-O-(beta-D-glucuronate)(in) + ATP + H2O = 17beta-estradiol 17-O-(beta-D-glucuronate)(out) + ADP + phosphate + H(+)</text>
        <dbReference type="Rhea" id="RHEA:60128"/>
        <dbReference type="ChEBI" id="CHEBI:15377"/>
        <dbReference type="ChEBI" id="CHEBI:15378"/>
        <dbReference type="ChEBI" id="CHEBI:30616"/>
        <dbReference type="ChEBI" id="CHEBI:43474"/>
        <dbReference type="ChEBI" id="CHEBI:82961"/>
        <dbReference type="ChEBI" id="CHEBI:456216"/>
    </reaction>
    <physiologicalReaction direction="left-to-right" evidence="18">
        <dbReference type="Rhea" id="RHEA:60129"/>
    </physiologicalReaction>
</comment>
<evidence type="ECO:0000256" key="33">
    <source>
        <dbReference type="ARBA" id="ARBA00052963"/>
    </source>
</evidence>
<dbReference type="KEGG" id="bta:100299180"/>
<dbReference type="GO" id="GO:0005886">
    <property type="term" value="C:plasma membrane"/>
    <property type="evidence" value="ECO:0000318"/>
    <property type="project" value="GO_Central"/>
</dbReference>
<feature type="transmembrane region" description="Helical" evidence="36">
    <location>
        <begin position="344"/>
        <end position="361"/>
    </location>
</feature>
<dbReference type="EC" id="7.6.2.3" evidence="14"/>
<comment type="catalytic activity">
    <reaction evidence="21">
        <text>tauroursodeoxycholate(in) + glutathione(in) + ATP + H2O = tauroursodeoxycholate(out) + glutathione(out) + ADP + phosphate + H(+)</text>
        <dbReference type="Rhea" id="RHEA:66420"/>
        <dbReference type="ChEBI" id="CHEBI:15377"/>
        <dbReference type="ChEBI" id="CHEBI:15378"/>
        <dbReference type="ChEBI" id="CHEBI:30616"/>
        <dbReference type="ChEBI" id="CHEBI:43474"/>
        <dbReference type="ChEBI" id="CHEBI:57925"/>
        <dbReference type="ChEBI" id="CHEBI:132028"/>
        <dbReference type="ChEBI" id="CHEBI:456216"/>
    </reaction>
    <physiologicalReaction direction="left-to-right" evidence="21">
        <dbReference type="Rhea" id="RHEA:66421"/>
    </physiologicalReaction>
</comment>
<dbReference type="SUPFAM" id="SSF90123">
    <property type="entry name" value="ABC transporter transmembrane region"/>
    <property type="match status" value="2"/>
</dbReference>
<dbReference type="GeneTree" id="ENSGT00940000153931"/>
<evidence type="ECO:0000256" key="16">
    <source>
        <dbReference type="ARBA" id="ARBA00047279"/>
    </source>
</evidence>
<dbReference type="Ensembl" id="ENSBTAT00000072850.2">
    <property type="protein sequence ID" value="ENSBTAP00000071747.2"/>
    <property type="gene ID" value="ENSBTAG00000051896.2"/>
</dbReference>
<dbReference type="FunFam" id="1.20.1560.10:FF:000027">
    <property type="entry name" value="ATP-binding cassette subfamily C member 4"/>
    <property type="match status" value="1"/>
</dbReference>
<dbReference type="GO" id="GO:0016887">
    <property type="term" value="F:ATP hydrolysis activity"/>
    <property type="evidence" value="ECO:0007669"/>
    <property type="project" value="InterPro"/>
</dbReference>
<dbReference type="AlphaFoldDB" id="A0A3Q1ML89"/>
<comment type="catalytic activity">
    <reaction evidence="31">
        <text>glycocholate(in) + glutathione(in) + ATP + H2O = glycocholate(out) + glutathione(out) + ADP + phosphate + H(+)</text>
        <dbReference type="Rhea" id="RHEA:66400"/>
        <dbReference type="ChEBI" id="CHEBI:15377"/>
        <dbReference type="ChEBI" id="CHEBI:15378"/>
        <dbReference type="ChEBI" id="CHEBI:29746"/>
        <dbReference type="ChEBI" id="CHEBI:30616"/>
        <dbReference type="ChEBI" id="CHEBI:43474"/>
        <dbReference type="ChEBI" id="CHEBI:57925"/>
        <dbReference type="ChEBI" id="CHEBI:456216"/>
    </reaction>
    <physiologicalReaction direction="left-to-right" evidence="31">
        <dbReference type="Rhea" id="RHEA:66401"/>
    </physiologicalReaction>
</comment>
<feature type="transmembrane region" description="Helical" evidence="36">
    <location>
        <begin position="831"/>
        <end position="854"/>
    </location>
</feature>
<evidence type="ECO:0000259" key="37">
    <source>
        <dbReference type="PROSITE" id="PS50893"/>
    </source>
</evidence>
<proteinExistence type="predicted"/>
<comment type="subunit">
    <text evidence="34">Interacts (via PDZ-binding motif) with SNX27 (via PDZ domain); this interaction accelerates MRP4 internalization.</text>
</comment>
<dbReference type="GeneID" id="100299180"/>
<evidence type="ECO:0000256" key="32">
    <source>
        <dbReference type="ARBA" id="ARBA00052647"/>
    </source>
</evidence>
<protein>
    <recommendedName>
        <fullName evidence="35">Multidrug resistance-associated protein 4</fullName>
        <ecNumber evidence="4">7.6.2.2</ecNumber>
        <ecNumber evidence="14">7.6.2.3</ecNumber>
    </recommendedName>
</protein>
<dbReference type="InterPro" id="IPR003593">
    <property type="entry name" value="AAA+_ATPase"/>
</dbReference>
<dbReference type="Gene3D" id="3.40.50.300">
    <property type="entry name" value="P-loop containing nucleotide triphosphate hydrolases"/>
    <property type="match status" value="2"/>
</dbReference>
<evidence type="ECO:0000256" key="3">
    <source>
        <dbReference type="ARBA" id="ARBA00004554"/>
    </source>
</evidence>
<dbReference type="CDD" id="cd18601">
    <property type="entry name" value="ABC_6TM_MRP4_D2_like"/>
    <property type="match status" value="1"/>
</dbReference>
<comment type="catalytic activity">
    <reaction evidence="23">
        <text>prostaglandin E1(in) + ATP + H2O = prostaglandin E1(out) + ADP + phosphate + H(+)</text>
        <dbReference type="Rhea" id="RHEA:66392"/>
        <dbReference type="ChEBI" id="CHEBI:15377"/>
        <dbReference type="ChEBI" id="CHEBI:15378"/>
        <dbReference type="ChEBI" id="CHEBI:30616"/>
        <dbReference type="ChEBI" id="CHEBI:43474"/>
        <dbReference type="ChEBI" id="CHEBI:57397"/>
        <dbReference type="ChEBI" id="CHEBI:456216"/>
    </reaction>
    <physiologicalReaction direction="left-to-right" evidence="23">
        <dbReference type="Rhea" id="RHEA:66393"/>
    </physiologicalReaction>
</comment>
<feature type="domain" description="ABC transmembrane type-1" evidence="38">
    <location>
        <begin position="98"/>
        <end position="358"/>
    </location>
</feature>
<evidence type="ECO:0000256" key="19">
    <source>
        <dbReference type="ARBA" id="ARBA00048007"/>
    </source>
</evidence>
<name>A0A3Q1ML89_BOVIN</name>
<keyword evidence="40" id="KW-1185">Reference proteome</keyword>
<feature type="transmembrane region" description="Helical" evidence="36">
    <location>
        <begin position="763"/>
        <end position="787"/>
    </location>
</feature>
<dbReference type="EC" id="7.6.2.2" evidence="4"/>
<evidence type="ECO:0000313" key="39">
    <source>
        <dbReference type="Ensembl" id="ENSBTAP00000071747.2"/>
    </source>
</evidence>
<evidence type="ECO:0000256" key="23">
    <source>
        <dbReference type="ARBA" id="ARBA00050718"/>
    </source>
</evidence>
<comment type="catalytic activity">
    <reaction evidence="32">
        <text>glycodeoxycholate(in) + glutathione(in) + ATP + H2O = glycodeoxycholate(out) + glutathione(out) + ADP + phosphate + H(+)</text>
        <dbReference type="Rhea" id="RHEA:66380"/>
        <dbReference type="ChEBI" id="CHEBI:15377"/>
        <dbReference type="ChEBI" id="CHEBI:15378"/>
        <dbReference type="ChEBI" id="CHEBI:30616"/>
        <dbReference type="ChEBI" id="CHEBI:43474"/>
        <dbReference type="ChEBI" id="CHEBI:57925"/>
        <dbReference type="ChEBI" id="CHEBI:82982"/>
        <dbReference type="ChEBI" id="CHEBI:456216"/>
    </reaction>
    <physiologicalReaction direction="left-to-right" evidence="32">
        <dbReference type="Rhea" id="RHEA:66381"/>
    </physiologicalReaction>
</comment>
<keyword evidence="8" id="KW-0547">Nucleotide-binding</keyword>
<feature type="transmembrane region" description="Helical" evidence="36">
    <location>
        <begin position="944"/>
        <end position="966"/>
    </location>
</feature>
<sequence>MLPVSAEVKTSPVQKANFCSRLFVWWLNPLFKIGHKRKLEPDDMYSVLPEDRSQRLGEELQGYWDQEVKRAQKDAQEPSLVKAIIKCYWKSYLIWGMFTFLEEGTRVVQPIFLGKMISYVENYDPNDSAALHEAYGYAAALSACVLVWAVLHHLYFYHMQRVGMRLRVAVCHMIYRKALRLSSSAMGKTTTGQIVNLLSNDVSRFDQVTMFLHYLWVGPLQAIAVTVLLWMEIGISCLAGMAVLIILLLLQSCFGKLFLSLRSKTTALTDKRIRTMSEVITGIRTIKMNAWEKLFIDHITRLRSKEISKILKSSYLRGMNLASFFTVSKIMIFFTFITNELLDNLISASQVFVVVTLFEALRFSSTLYFPMAIEKVSEAIISIQRIKNFLLLDEITQCYPLLPSDGKTIVDVQAFTASWEKASETPTLQGLSFTVTPGELLAVVGPVGAGKSSLLNALLGELPPSQGRVSVHGRIAYVSQQPWVFPGTVKSNILFGKKYKEDRYEEVIRACALEEDLQLLEEGDLTEIGERGTPLSEGQKARVSLARAVYQDADIYLLDDPLSAVDAGVSRHLFEQCVHQALKKKITILVTHQLQHLKDASQILILKDGKTVERGTYSEFLKSRVDIFSLFEKGNEQSEPSSVPGTPTVISESLVQSLQSPRPSLKDAAPEDPESENIQVTLPLEDHLEGKVGFKTYKNYFTGDTYWLVIIFLILVNIAAQVAYVLQDWWLAFWANLQSDLYSGAFVKENEAVVFFLNWYLGVYSGLTVSTVLFGITKSMLIFYILVNSSQTLHNKMLETILRAPVLFFHRNPIGRILNRFSKDIGHMDDLLPLIFQDFIQAFLLVIGVVGVMVAAVPWIAIPVIPLGIIFFFLRQYFLETSRDVKRLECTTQSSVFSHLASSLRGLWTIRAYKAEQKFQELFDAHQDLHSEAWFLLLTTSRWLAVYLDVTCAIFVTLVAFGALILAETLDLGQVGLVLSLTLTLMGMFQWCARQSAEFENMMISVERGIEYTDLEKEAPWELEYRPPPLWPTNGRISFSRVNFRYNSDSPLVLRNLKTSIFSRQKYGIVGRTGAGKSSIIAALFRLSEAEGGIYIDDILTTSIGLHDLRKKMSVALQEPVLFTGTMRENLDPFNEHADNELWNALEEVQLKESVKSLPAKMNTELAESGLNMSVGQKQLVCLARTILRKNQILILDKATSYVDPRTDEFIQKRIHERFAQCTVLTIAHRLSNIIDCEWIMVRPSPF</sequence>
<evidence type="ECO:0000256" key="24">
    <source>
        <dbReference type="ARBA" id="ARBA00051057"/>
    </source>
</evidence>
<keyword evidence="9" id="KW-0067">ATP-binding</keyword>
<dbReference type="FunFam" id="3.40.50.300:FF:000163">
    <property type="entry name" value="Multidrug resistance-associated protein member 4"/>
    <property type="match status" value="1"/>
</dbReference>
<dbReference type="SMART" id="SM00382">
    <property type="entry name" value="AAA"/>
    <property type="match status" value="2"/>
</dbReference>
<dbReference type="GO" id="GO:0055085">
    <property type="term" value="P:transmembrane transport"/>
    <property type="evidence" value="ECO:0000318"/>
    <property type="project" value="GO_Central"/>
</dbReference>
<evidence type="ECO:0000256" key="6">
    <source>
        <dbReference type="ARBA" id="ARBA00022475"/>
    </source>
</evidence>
<dbReference type="SUPFAM" id="SSF52540">
    <property type="entry name" value="P-loop containing nucleoside triphosphate hydrolases"/>
    <property type="match status" value="2"/>
</dbReference>
<evidence type="ECO:0000256" key="2">
    <source>
        <dbReference type="ARBA" id="ARBA00004424"/>
    </source>
</evidence>
<keyword evidence="12" id="KW-0445">Lipid transport</keyword>
<dbReference type="Gene3D" id="1.20.1560.10">
    <property type="entry name" value="ABC transporter type 1, transmembrane domain"/>
    <property type="match status" value="2"/>
</dbReference>
<dbReference type="InterPro" id="IPR011527">
    <property type="entry name" value="ABC1_TM_dom"/>
</dbReference>
<dbReference type="PaxDb" id="9913-ENSBTAP00000035357"/>
<evidence type="ECO:0000256" key="20">
    <source>
        <dbReference type="ARBA" id="ARBA00048665"/>
    </source>
</evidence>
<dbReference type="FunFam" id="3.40.50.300:FF:000482">
    <property type="entry name" value="Multidrug resistance-associated protein member 4"/>
    <property type="match status" value="1"/>
</dbReference>
<keyword evidence="13 36" id="KW-0472">Membrane</keyword>
<feature type="domain" description="ABC transporter" evidence="37">
    <location>
        <begin position="410"/>
        <end position="633"/>
    </location>
</feature>
<feature type="transmembrane region" description="Helical" evidence="36">
    <location>
        <begin position="237"/>
        <end position="259"/>
    </location>
</feature>
<feature type="transmembrane region" description="Helical" evidence="36">
    <location>
        <begin position="860"/>
        <end position="878"/>
    </location>
</feature>
<dbReference type="InterPro" id="IPR030240">
    <property type="entry name" value="ABCC4_TMD1"/>
</dbReference>
<comment type="subcellular location">
    <subcellularLocation>
        <location evidence="2">Apical cell membrane</location>
        <topology evidence="2">Multi-pass membrane protein</topology>
    </subcellularLocation>
    <subcellularLocation>
        <location evidence="3">Basolateral cell membrane</location>
        <topology evidence="3">Multi-pass membrane protein</topology>
    </subcellularLocation>
</comment>
<evidence type="ECO:0000256" key="8">
    <source>
        <dbReference type="ARBA" id="ARBA00022741"/>
    </source>
</evidence>
<evidence type="ECO:0000256" key="7">
    <source>
        <dbReference type="ARBA" id="ARBA00022692"/>
    </source>
</evidence>
<evidence type="ECO:0000256" key="4">
    <source>
        <dbReference type="ARBA" id="ARBA00012191"/>
    </source>
</evidence>
<dbReference type="InParanoid" id="A0A3Q1ML89"/>
<evidence type="ECO:0000256" key="22">
    <source>
        <dbReference type="ARBA" id="ARBA00050626"/>
    </source>
</evidence>
<dbReference type="InterPro" id="IPR017871">
    <property type="entry name" value="ABC_transporter-like_CS"/>
</dbReference>
<comment type="catalytic activity">
    <reaction evidence="16">
        <text>dehydroepiandrosterone 3-sulfate(in) + ATP + H2O = dehydroepiandrosterone 3-sulfate(out) + ADP + phosphate + H(+)</text>
        <dbReference type="Rhea" id="RHEA:61364"/>
        <dbReference type="ChEBI" id="CHEBI:15377"/>
        <dbReference type="ChEBI" id="CHEBI:15378"/>
        <dbReference type="ChEBI" id="CHEBI:30616"/>
        <dbReference type="ChEBI" id="CHEBI:43474"/>
        <dbReference type="ChEBI" id="CHEBI:57905"/>
        <dbReference type="ChEBI" id="CHEBI:456216"/>
    </reaction>
    <physiologicalReaction direction="left-to-right" evidence="16">
        <dbReference type="Rhea" id="RHEA:61365"/>
    </physiologicalReaction>
</comment>
<dbReference type="Proteomes" id="UP000009136">
    <property type="component" value="Unassembled WGS sequence"/>
</dbReference>
<comment type="catalytic activity">
    <reaction evidence="29">
        <text>glycochenodeoxycholate(in) + glutathione(in) + ATP + H2O = glycochenodeoxycholate(out) + glutathione(out) + ADP + phosphate + H(+)</text>
        <dbReference type="Rhea" id="RHEA:66408"/>
        <dbReference type="ChEBI" id="CHEBI:15377"/>
        <dbReference type="ChEBI" id="CHEBI:15378"/>
        <dbReference type="ChEBI" id="CHEBI:30616"/>
        <dbReference type="ChEBI" id="CHEBI:36252"/>
        <dbReference type="ChEBI" id="CHEBI:43474"/>
        <dbReference type="ChEBI" id="CHEBI:57925"/>
        <dbReference type="ChEBI" id="CHEBI:456216"/>
    </reaction>
    <physiologicalReaction direction="left-to-right" evidence="29">
        <dbReference type="Rhea" id="RHEA:66409"/>
    </physiologicalReaction>
</comment>
<dbReference type="PANTHER" id="PTHR24223:SF357">
    <property type="entry name" value="ATP-BINDING CASSETTE SUB-FAMILY C MEMBER 4"/>
    <property type="match status" value="1"/>
</dbReference>
<evidence type="ECO:0000256" key="10">
    <source>
        <dbReference type="ARBA" id="ARBA00022967"/>
    </source>
</evidence>
<evidence type="ECO:0000256" key="25">
    <source>
        <dbReference type="ARBA" id="ARBA00051151"/>
    </source>
</evidence>
<comment type="catalytic activity">
    <reaction evidence="33">
        <text>3',5'-cyclic GMP(in) + ATP + H2O = 3',5'-cyclic GMP(out) + ADP + phosphate + H(+)</text>
        <dbReference type="Rhea" id="RHEA:66188"/>
        <dbReference type="ChEBI" id="CHEBI:15377"/>
        <dbReference type="ChEBI" id="CHEBI:15378"/>
        <dbReference type="ChEBI" id="CHEBI:30616"/>
        <dbReference type="ChEBI" id="CHEBI:43474"/>
        <dbReference type="ChEBI" id="CHEBI:57746"/>
        <dbReference type="ChEBI" id="CHEBI:456216"/>
    </reaction>
    <physiologicalReaction direction="left-to-right" evidence="33">
        <dbReference type="Rhea" id="RHEA:66189"/>
    </physiologicalReaction>
</comment>
<feature type="transmembrane region" description="Helical" evidence="36">
    <location>
        <begin position="705"/>
        <end position="726"/>
    </location>
</feature>
<comment type="cofactor">
    <cofactor evidence="1">
        <name>Mg(2+)</name>
        <dbReference type="ChEBI" id="CHEBI:18420"/>
    </cofactor>
</comment>
<keyword evidence="6" id="KW-1003">Cell membrane</keyword>
<keyword evidence="11 36" id="KW-1133">Transmembrane helix</keyword>
<evidence type="ECO:0000313" key="40">
    <source>
        <dbReference type="Proteomes" id="UP000009136"/>
    </source>
</evidence>
<feature type="transmembrane region" description="Helical" evidence="36">
    <location>
        <begin position="318"/>
        <end position="338"/>
    </location>
</feature>
<dbReference type="PROSITE" id="PS50929">
    <property type="entry name" value="ABC_TM1F"/>
    <property type="match status" value="2"/>
</dbReference>
<comment type="catalytic activity">
    <reaction evidence="15">
        <text>ATP + H2O + xenobioticSide 1 = ADP + phosphate + xenobioticSide 2.</text>
        <dbReference type="EC" id="7.6.2.2"/>
    </reaction>
</comment>
<evidence type="ECO:0000256" key="9">
    <source>
        <dbReference type="ARBA" id="ARBA00022840"/>
    </source>
</evidence>
<evidence type="ECO:0000256" key="21">
    <source>
        <dbReference type="ARBA" id="ARBA00050117"/>
    </source>
</evidence>
<dbReference type="GO" id="GO:0016323">
    <property type="term" value="C:basolateral plasma membrane"/>
    <property type="evidence" value="ECO:0000318"/>
    <property type="project" value="GO_Central"/>
</dbReference>
<comment type="catalytic activity">
    <reaction evidence="22">
        <text>glycoursodeoxycholate(in) + glutathione(in) + ATP + H2O = glycoursodeoxycholate(out) + glutathione(out) + ADP + phosphate + H(+)</text>
        <dbReference type="Rhea" id="RHEA:66416"/>
        <dbReference type="ChEBI" id="CHEBI:15377"/>
        <dbReference type="ChEBI" id="CHEBI:15378"/>
        <dbReference type="ChEBI" id="CHEBI:30616"/>
        <dbReference type="ChEBI" id="CHEBI:43474"/>
        <dbReference type="ChEBI" id="CHEBI:57925"/>
        <dbReference type="ChEBI" id="CHEBI:132030"/>
        <dbReference type="ChEBI" id="CHEBI:456216"/>
    </reaction>
    <physiologicalReaction direction="left-to-right" evidence="22">
        <dbReference type="Rhea" id="RHEA:66417"/>
    </physiologicalReaction>
</comment>
<feature type="domain" description="ABC transmembrane type-1" evidence="38">
    <location>
        <begin position="711"/>
        <end position="1001"/>
    </location>
</feature>
<comment type="catalytic activity">
    <reaction evidence="19">
        <text>an S-substituted glutathione(in) + ATP + H2O = an S-substituted glutathione(out) + ADP + phosphate + H(+)</text>
        <dbReference type="Rhea" id="RHEA:19121"/>
        <dbReference type="ChEBI" id="CHEBI:15377"/>
        <dbReference type="ChEBI" id="CHEBI:15378"/>
        <dbReference type="ChEBI" id="CHEBI:30616"/>
        <dbReference type="ChEBI" id="CHEBI:43474"/>
        <dbReference type="ChEBI" id="CHEBI:90779"/>
        <dbReference type="ChEBI" id="CHEBI:456216"/>
        <dbReference type="EC" id="7.6.2.3"/>
    </reaction>
    <physiologicalReaction direction="left-to-right" evidence="19">
        <dbReference type="Rhea" id="RHEA:19122"/>
    </physiologicalReaction>
</comment>
<evidence type="ECO:0000256" key="36">
    <source>
        <dbReference type="SAM" id="Phobius"/>
    </source>
</evidence>
<evidence type="ECO:0000256" key="28">
    <source>
        <dbReference type="ARBA" id="ARBA00051604"/>
    </source>
</evidence>
<dbReference type="GO" id="GO:0008559">
    <property type="term" value="F:ABC-type xenobiotic transporter activity"/>
    <property type="evidence" value="ECO:0007669"/>
    <property type="project" value="UniProtKB-EC"/>
</dbReference>
<dbReference type="InterPro" id="IPR027417">
    <property type="entry name" value="P-loop_NTPase"/>
</dbReference>
<feature type="transmembrane region" description="Helical" evidence="36">
    <location>
        <begin position="134"/>
        <end position="157"/>
    </location>
</feature>
<accession>A0A3Q1ML89</accession>
<keyword evidence="10" id="KW-1278">Translocase</keyword>
<dbReference type="CDD" id="cd03250">
    <property type="entry name" value="ABCC_MRP_domain1"/>
    <property type="match status" value="1"/>
</dbReference>
<evidence type="ECO:0000256" key="18">
    <source>
        <dbReference type="ARBA" id="ARBA00047576"/>
    </source>
</evidence>
<evidence type="ECO:0000256" key="13">
    <source>
        <dbReference type="ARBA" id="ARBA00023136"/>
    </source>
</evidence>
<dbReference type="VEuPathDB" id="HostDB:ENSBTAG00000051896"/>
<dbReference type="GO" id="GO:0140359">
    <property type="term" value="F:ABC-type transporter activity"/>
    <property type="evidence" value="ECO:0000318"/>
    <property type="project" value="GO_Central"/>
</dbReference>
<feature type="transmembrane region" description="Helical" evidence="36">
    <location>
        <begin position="211"/>
        <end position="231"/>
    </location>
</feature>
<feature type="transmembrane region" description="Helical" evidence="36">
    <location>
        <begin position="972"/>
        <end position="993"/>
    </location>
</feature>
<evidence type="ECO:0000256" key="26">
    <source>
        <dbReference type="ARBA" id="ARBA00051287"/>
    </source>
</evidence>
<evidence type="ECO:0000256" key="11">
    <source>
        <dbReference type="ARBA" id="ARBA00022989"/>
    </source>
</evidence>
<dbReference type="GO" id="GO:0015431">
    <property type="term" value="F:ABC-type glutathione S-conjugate transporter activity"/>
    <property type="evidence" value="ECO:0007669"/>
    <property type="project" value="UniProtKB-EC"/>
</dbReference>
<dbReference type="Pfam" id="PF00664">
    <property type="entry name" value="ABC_membrane"/>
    <property type="match status" value="2"/>
</dbReference>
<evidence type="ECO:0000256" key="27">
    <source>
        <dbReference type="ARBA" id="ARBA00051304"/>
    </source>
</evidence>
<comment type="catalytic activity">
    <reaction evidence="20">
        <text>urate(in) + ATP + H2O = urate(out) + ADP + phosphate + H(+)</text>
        <dbReference type="Rhea" id="RHEA:16461"/>
        <dbReference type="ChEBI" id="CHEBI:15377"/>
        <dbReference type="ChEBI" id="CHEBI:15378"/>
        <dbReference type="ChEBI" id="CHEBI:17775"/>
        <dbReference type="ChEBI" id="CHEBI:30616"/>
        <dbReference type="ChEBI" id="CHEBI:43474"/>
        <dbReference type="ChEBI" id="CHEBI:456216"/>
    </reaction>
    <physiologicalReaction direction="left-to-right" evidence="20">
        <dbReference type="Rhea" id="RHEA:16462"/>
    </physiologicalReaction>
</comment>
<dbReference type="RefSeq" id="XP_024844835.1">
    <property type="nucleotide sequence ID" value="XM_024989067.2"/>
</dbReference>
<evidence type="ECO:0000256" key="1">
    <source>
        <dbReference type="ARBA" id="ARBA00001946"/>
    </source>
</evidence>
<evidence type="ECO:0000256" key="31">
    <source>
        <dbReference type="ARBA" id="ARBA00052534"/>
    </source>
</evidence>
<dbReference type="STRING" id="9913.ENSBTAP00000071747"/>
<comment type="catalytic activity">
    <reaction evidence="25">
        <text>leukotriene B4(in) + ATP + H2O = leukotriene B4(out) + ADP + phosphate + H(+)</text>
        <dbReference type="Rhea" id="RHEA:66424"/>
        <dbReference type="ChEBI" id="CHEBI:15377"/>
        <dbReference type="ChEBI" id="CHEBI:15378"/>
        <dbReference type="ChEBI" id="CHEBI:30616"/>
        <dbReference type="ChEBI" id="CHEBI:43474"/>
        <dbReference type="ChEBI" id="CHEBI:57461"/>
        <dbReference type="ChEBI" id="CHEBI:456216"/>
    </reaction>
</comment>
<comment type="catalytic activity">
    <reaction evidence="28">
        <text>3',5'-cyclic AMP(in) + ATP + H2O = 3',5'-cyclic AMP(out) + ADP + phosphate + H(+)</text>
        <dbReference type="Rhea" id="RHEA:66184"/>
        <dbReference type="ChEBI" id="CHEBI:15377"/>
        <dbReference type="ChEBI" id="CHEBI:15378"/>
        <dbReference type="ChEBI" id="CHEBI:30616"/>
        <dbReference type="ChEBI" id="CHEBI:43474"/>
        <dbReference type="ChEBI" id="CHEBI:58165"/>
        <dbReference type="ChEBI" id="CHEBI:456216"/>
    </reaction>
    <physiologicalReaction direction="left-to-right" evidence="28">
        <dbReference type="Rhea" id="RHEA:66185"/>
    </physiologicalReaction>
</comment>
<comment type="catalytic activity">
    <reaction evidence="27">
        <text>taurochenodeoxycholate(in) + glutathione(in) + ATP + H2O = taurochenodeoxycholate(out) + glutathione(out) + ADP + phosphate + H(+)</text>
        <dbReference type="Rhea" id="RHEA:66412"/>
        <dbReference type="ChEBI" id="CHEBI:9407"/>
        <dbReference type="ChEBI" id="CHEBI:15377"/>
        <dbReference type="ChEBI" id="CHEBI:15378"/>
        <dbReference type="ChEBI" id="CHEBI:30616"/>
        <dbReference type="ChEBI" id="CHEBI:43474"/>
        <dbReference type="ChEBI" id="CHEBI:57925"/>
        <dbReference type="ChEBI" id="CHEBI:456216"/>
    </reaction>
    <physiologicalReaction direction="left-to-right" evidence="27">
        <dbReference type="Rhea" id="RHEA:66413"/>
    </physiologicalReaction>
</comment>
<dbReference type="InterPro" id="IPR003439">
    <property type="entry name" value="ABC_transporter-like_ATP-bd"/>
</dbReference>
<comment type="catalytic activity">
    <reaction evidence="30">
        <text>taurocholate(in) + glutathione(in) + ATP + H2O = taurocholate(out) + glutathione(out) + ADP + phosphate + H(+)</text>
        <dbReference type="Rhea" id="RHEA:66404"/>
        <dbReference type="ChEBI" id="CHEBI:15377"/>
        <dbReference type="ChEBI" id="CHEBI:15378"/>
        <dbReference type="ChEBI" id="CHEBI:30616"/>
        <dbReference type="ChEBI" id="CHEBI:36257"/>
        <dbReference type="ChEBI" id="CHEBI:43474"/>
        <dbReference type="ChEBI" id="CHEBI:57925"/>
        <dbReference type="ChEBI" id="CHEBI:456216"/>
    </reaction>
    <physiologicalReaction direction="left-to-right" evidence="30">
        <dbReference type="Rhea" id="RHEA:66405"/>
    </physiologicalReaction>
</comment>